<dbReference type="RefSeq" id="WP_106342777.1">
    <property type="nucleotide sequence ID" value="NZ_PVTZ01000009.1"/>
</dbReference>
<keyword evidence="8" id="KW-0862">Zinc</keyword>
<comment type="subcellular location">
    <subcellularLocation>
        <location evidence="2">Membrane</location>
        <topology evidence="2">Multi-pass membrane protein</topology>
    </subcellularLocation>
</comment>
<keyword evidence="4 14" id="KW-0645">Protease</keyword>
<evidence type="ECO:0000313" key="15">
    <source>
        <dbReference type="Proteomes" id="UP000238836"/>
    </source>
</evidence>
<keyword evidence="15" id="KW-1185">Reference proteome</keyword>
<evidence type="ECO:0000256" key="7">
    <source>
        <dbReference type="ARBA" id="ARBA00022801"/>
    </source>
</evidence>
<evidence type="ECO:0000256" key="8">
    <source>
        <dbReference type="ARBA" id="ARBA00022833"/>
    </source>
</evidence>
<keyword evidence="7" id="KW-0378">Hydrolase</keyword>
<dbReference type="GO" id="GO:0006508">
    <property type="term" value="P:proteolysis"/>
    <property type="evidence" value="ECO:0007669"/>
    <property type="project" value="UniProtKB-KW"/>
</dbReference>
<feature type="transmembrane region" description="Helical" evidence="12">
    <location>
        <begin position="335"/>
        <end position="354"/>
    </location>
</feature>
<dbReference type="PANTHER" id="PTHR39188">
    <property type="entry name" value="MEMBRANE-ASSOCIATED ZINC METALLOPROTEASE M50B"/>
    <property type="match status" value="1"/>
</dbReference>
<reference evidence="14 15" key="1">
    <citation type="submission" date="2018-03" db="EMBL/GenBank/DDBJ databases">
        <title>Genomic Encyclopedia of Archaeal and Bacterial Type Strains, Phase II (KMG-II): from individual species to whole genera.</title>
        <authorList>
            <person name="Goeker M."/>
        </authorList>
    </citation>
    <scope>NUCLEOTIDE SEQUENCE [LARGE SCALE GENOMIC DNA]</scope>
    <source>
        <strain evidence="14 15">RHA1</strain>
    </source>
</reference>
<gene>
    <name evidence="14" type="ORF">CLV36_10992</name>
</gene>
<sequence>MEGEKKKGGRNRLISWLGGLGVLLLSLGGKLKALLPLLKFGKFGGTLVSMFVSIGGYALIYPFEFAVGLVMMIFIHEMGHVWAARLKGLPVSAPSFIPFLGALITMKRQPSDAATEAFIAYGGPLMGTLGALACYGLGLWLDSSIIVAVAVVGFMINLFNMIPVHPLDGGRIVTAVTRWLWGLGLILGAALIIWSKSILLIIIYIMFVIELWSTYGRKKRKAKPSLFQIEAKIEEQKFSEAGVWIPGEDHRRPLPFVQYCELEDQSHQVAVEFPGLGTIATFEMQGELHELNLVKTTTEGQGVVRMILEGRYTPERIGAINRDEKYYSVSPKTRWAFGIAYIGLIAFLCYMVYVTGQAPLEQIR</sequence>
<evidence type="ECO:0000256" key="12">
    <source>
        <dbReference type="SAM" id="Phobius"/>
    </source>
</evidence>
<evidence type="ECO:0000256" key="3">
    <source>
        <dbReference type="ARBA" id="ARBA00007931"/>
    </source>
</evidence>
<evidence type="ECO:0000256" key="6">
    <source>
        <dbReference type="ARBA" id="ARBA00022723"/>
    </source>
</evidence>
<dbReference type="GO" id="GO:0008233">
    <property type="term" value="F:peptidase activity"/>
    <property type="evidence" value="ECO:0007669"/>
    <property type="project" value="UniProtKB-KW"/>
</dbReference>
<keyword evidence="9 12" id="KW-1133">Transmembrane helix</keyword>
<protein>
    <submittedName>
        <fullName evidence="14">Zn-dependent protease</fullName>
    </submittedName>
</protein>
<evidence type="ECO:0000256" key="2">
    <source>
        <dbReference type="ARBA" id="ARBA00004141"/>
    </source>
</evidence>
<comment type="similarity">
    <text evidence="3">Belongs to the peptidase M50B family.</text>
</comment>
<keyword evidence="5 12" id="KW-0812">Transmembrane</keyword>
<dbReference type="CDD" id="cd06160">
    <property type="entry name" value="S2P-M50_like_2"/>
    <property type="match status" value="1"/>
</dbReference>
<evidence type="ECO:0000256" key="5">
    <source>
        <dbReference type="ARBA" id="ARBA00022692"/>
    </source>
</evidence>
<evidence type="ECO:0000256" key="10">
    <source>
        <dbReference type="ARBA" id="ARBA00023049"/>
    </source>
</evidence>
<feature type="transmembrane region" description="Helical" evidence="12">
    <location>
        <begin position="51"/>
        <end position="74"/>
    </location>
</feature>
<evidence type="ECO:0000256" key="9">
    <source>
        <dbReference type="ARBA" id="ARBA00022989"/>
    </source>
</evidence>
<keyword evidence="6" id="KW-0479">Metal-binding</keyword>
<accession>A0ABX5EPC2</accession>
<dbReference type="EMBL" id="PVTZ01000009">
    <property type="protein sequence ID" value="PRZ13282.1"/>
    <property type="molecule type" value="Genomic_DNA"/>
</dbReference>
<feature type="transmembrane region" description="Helical" evidence="12">
    <location>
        <begin position="118"/>
        <end position="138"/>
    </location>
</feature>
<feature type="transmembrane region" description="Helical" evidence="12">
    <location>
        <begin position="12"/>
        <end position="31"/>
    </location>
</feature>
<evidence type="ECO:0000259" key="13">
    <source>
        <dbReference type="Pfam" id="PF02163"/>
    </source>
</evidence>
<evidence type="ECO:0000256" key="1">
    <source>
        <dbReference type="ARBA" id="ARBA00001947"/>
    </source>
</evidence>
<feature type="transmembrane region" description="Helical" evidence="12">
    <location>
        <begin position="179"/>
        <end position="212"/>
    </location>
</feature>
<keyword evidence="11 12" id="KW-0472">Membrane</keyword>
<name>A0ABX5EPC2_9BACL</name>
<feature type="transmembrane region" description="Helical" evidence="12">
    <location>
        <begin position="145"/>
        <end position="167"/>
    </location>
</feature>
<organism evidence="14 15">
    <name type="scientific">Laceyella sediminis</name>
    <dbReference type="NCBI Taxonomy" id="573074"/>
    <lineage>
        <taxon>Bacteria</taxon>
        <taxon>Bacillati</taxon>
        <taxon>Bacillota</taxon>
        <taxon>Bacilli</taxon>
        <taxon>Bacillales</taxon>
        <taxon>Thermoactinomycetaceae</taxon>
        <taxon>Laceyella</taxon>
    </lineage>
</organism>
<keyword evidence="10" id="KW-0482">Metalloprotease</keyword>
<evidence type="ECO:0000256" key="11">
    <source>
        <dbReference type="ARBA" id="ARBA00023136"/>
    </source>
</evidence>
<evidence type="ECO:0000313" key="14">
    <source>
        <dbReference type="EMBL" id="PRZ13282.1"/>
    </source>
</evidence>
<dbReference type="InterPro" id="IPR008915">
    <property type="entry name" value="Peptidase_M50"/>
</dbReference>
<dbReference type="Pfam" id="PF02163">
    <property type="entry name" value="Peptidase_M50"/>
    <property type="match status" value="1"/>
</dbReference>
<proteinExistence type="inferred from homology"/>
<feature type="domain" description="Peptidase M50" evidence="13">
    <location>
        <begin position="65"/>
        <end position="138"/>
    </location>
</feature>
<comment type="cofactor">
    <cofactor evidence="1">
        <name>Zn(2+)</name>
        <dbReference type="ChEBI" id="CHEBI:29105"/>
    </cofactor>
</comment>
<comment type="caution">
    <text evidence="14">The sequence shown here is derived from an EMBL/GenBank/DDBJ whole genome shotgun (WGS) entry which is preliminary data.</text>
</comment>
<dbReference type="PANTHER" id="PTHR39188:SF3">
    <property type="entry name" value="STAGE IV SPORULATION PROTEIN FB"/>
    <property type="match status" value="1"/>
</dbReference>
<feature type="transmembrane region" description="Helical" evidence="12">
    <location>
        <begin position="86"/>
        <end position="106"/>
    </location>
</feature>
<dbReference type="Proteomes" id="UP000238836">
    <property type="component" value="Unassembled WGS sequence"/>
</dbReference>
<evidence type="ECO:0000256" key="4">
    <source>
        <dbReference type="ARBA" id="ARBA00022670"/>
    </source>
</evidence>